<evidence type="ECO:0000256" key="1">
    <source>
        <dbReference type="SAM" id="Phobius"/>
    </source>
</evidence>
<sequence length="47" mass="4951">MRSGRDLRARGRGTGESSEGVLTALLTASVAFATVAGFFLSFMVENL</sequence>
<gene>
    <name evidence="2" type="ORF">RradSPS_2659</name>
</gene>
<dbReference type="AlphaFoldDB" id="A0A023X650"/>
<dbReference type="HOGENOM" id="CLU_3172797_0_0_11"/>
<dbReference type="Proteomes" id="UP000025229">
    <property type="component" value="Chromosome"/>
</dbReference>
<name>A0A023X650_RUBRA</name>
<feature type="transmembrane region" description="Helical" evidence="1">
    <location>
        <begin position="21"/>
        <end position="44"/>
    </location>
</feature>
<keyword evidence="3" id="KW-1185">Reference proteome</keyword>
<evidence type="ECO:0000313" key="3">
    <source>
        <dbReference type="Proteomes" id="UP000025229"/>
    </source>
</evidence>
<keyword evidence="1" id="KW-0472">Membrane</keyword>
<keyword evidence="1" id="KW-1133">Transmembrane helix</keyword>
<dbReference type="EMBL" id="CP007514">
    <property type="protein sequence ID" value="AHY47942.1"/>
    <property type="molecule type" value="Genomic_DNA"/>
</dbReference>
<dbReference type="KEGG" id="rrd:RradSPS_2659"/>
<dbReference type="STRING" id="42256.RradSPS_2659"/>
<reference evidence="2 3" key="1">
    <citation type="submission" date="2014-03" db="EMBL/GenBank/DDBJ databases">
        <title>Complete genome sequence of the Radio-Resistant Rubrobacter radiotolerans RSPS-4.</title>
        <authorList>
            <person name="Egas C.C."/>
            <person name="Barroso C.C."/>
            <person name="Froufe H.J.C."/>
            <person name="Pacheco J.J."/>
            <person name="Albuquerque L.L."/>
            <person name="da Costa M.M.S."/>
        </authorList>
    </citation>
    <scope>NUCLEOTIDE SEQUENCE [LARGE SCALE GENOMIC DNA]</scope>
    <source>
        <strain evidence="2 3">RSPS-4</strain>
    </source>
</reference>
<keyword evidence="1" id="KW-0812">Transmembrane</keyword>
<organism evidence="2 3">
    <name type="scientific">Rubrobacter radiotolerans</name>
    <name type="common">Arthrobacter radiotolerans</name>
    <dbReference type="NCBI Taxonomy" id="42256"/>
    <lineage>
        <taxon>Bacteria</taxon>
        <taxon>Bacillati</taxon>
        <taxon>Actinomycetota</taxon>
        <taxon>Rubrobacteria</taxon>
        <taxon>Rubrobacterales</taxon>
        <taxon>Rubrobacteraceae</taxon>
        <taxon>Rubrobacter</taxon>
    </lineage>
</organism>
<accession>A0A023X650</accession>
<evidence type="ECO:0000313" key="2">
    <source>
        <dbReference type="EMBL" id="AHY47942.1"/>
    </source>
</evidence>
<protein>
    <submittedName>
        <fullName evidence="2">Uncharacterized protein</fullName>
    </submittedName>
</protein>
<proteinExistence type="predicted"/>